<dbReference type="EMBL" id="FR877557">
    <property type="protein sequence ID" value="CCC31581.1"/>
    <property type="molecule type" value="Genomic_DNA"/>
</dbReference>
<gene>
    <name evidence="6" type="ordered locus">SBG_2526</name>
</gene>
<dbReference type="Gene3D" id="1.10.10.10">
    <property type="entry name" value="Winged helix-like DNA-binding domain superfamily/Winged helix DNA-binding domain"/>
    <property type="match status" value="1"/>
</dbReference>
<dbReference type="InterPro" id="IPR036390">
    <property type="entry name" value="WH_DNA-bd_sf"/>
</dbReference>
<evidence type="ECO:0000256" key="4">
    <source>
        <dbReference type="ARBA" id="ARBA00023163"/>
    </source>
</evidence>
<dbReference type="GO" id="GO:0006351">
    <property type="term" value="P:DNA-templated transcription"/>
    <property type="evidence" value="ECO:0007669"/>
    <property type="project" value="TreeGrafter"/>
</dbReference>
<dbReference type="CDD" id="cd08422">
    <property type="entry name" value="PBP2_CrgA_like"/>
    <property type="match status" value="1"/>
</dbReference>
<name>A0A0K0HDV5_SALBC</name>
<keyword evidence="2" id="KW-0805">Transcription regulation</keyword>
<organism evidence="6 7">
    <name type="scientific">Salmonella bongori (strain ATCC 43975 / DSM 13772 / NCTC 12419)</name>
    <dbReference type="NCBI Taxonomy" id="218493"/>
    <lineage>
        <taxon>Bacteria</taxon>
        <taxon>Pseudomonadati</taxon>
        <taxon>Pseudomonadota</taxon>
        <taxon>Gammaproteobacteria</taxon>
        <taxon>Enterobacterales</taxon>
        <taxon>Enterobacteriaceae</taxon>
        <taxon>Salmonella</taxon>
    </lineage>
</organism>
<dbReference type="Pfam" id="PF03466">
    <property type="entry name" value="LysR_substrate"/>
    <property type="match status" value="1"/>
</dbReference>
<dbReference type="SUPFAM" id="SSF53850">
    <property type="entry name" value="Periplasmic binding protein-like II"/>
    <property type="match status" value="1"/>
</dbReference>
<keyword evidence="4" id="KW-0804">Transcription</keyword>
<dbReference type="eggNOG" id="COG0583">
    <property type="taxonomic scope" value="Bacteria"/>
</dbReference>
<dbReference type="KEGG" id="sbg:SBG_2526"/>
<dbReference type="GeneID" id="44981533"/>
<evidence type="ECO:0000256" key="1">
    <source>
        <dbReference type="ARBA" id="ARBA00009437"/>
    </source>
</evidence>
<evidence type="ECO:0000313" key="6">
    <source>
        <dbReference type="EMBL" id="CCC31581.1"/>
    </source>
</evidence>
<evidence type="ECO:0000259" key="5">
    <source>
        <dbReference type="PROSITE" id="PS50931"/>
    </source>
</evidence>
<dbReference type="SUPFAM" id="SSF46785">
    <property type="entry name" value="Winged helix' DNA-binding domain"/>
    <property type="match status" value="1"/>
</dbReference>
<dbReference type="InterPro" id="IPR000847">
    <property type="entry name" value="LysR_HTH_N"/>
</dbReference>
<dbReference type="Gene3D" id="3.40.190.290">
    <property type="match status" value="1"/>
</dbReference>
<evidence type="ECO:0000313" key="7">
    <source>
        <dbReference type="Proteomes" id="UP000000289"/>
    </source>
</evidence>
<dbReference type="InterPro" id="IPR058163">
    <property type="entry name" value="LysR-type_TF_proteobact-type"/>
</dbReference>
<dbReference type="PANTHER" id="PTHR30537">
    <property type="entry name" value="HTH-TYPE TRANSCRIPTIONAL REGULATOR"/>
    <property type="match status" value="1"/>
</dbReference>
<reference evidence="6 7" key="1">
    <citation type="journal article" date="2011" name="PLoS Pathog.">
        <title>Salmonella bongori provides insights into the evolution of the Salmonellae.</title>
        <authorList>
            <person name="Fookes M."/>
            <person name="Schroeder G.N."/>
            <person name="Langridge G.C."/>
            <person name="Blondel C.J."/>
            <person name="Mammina C."/>
            <person name="Connor T.R."/>
            <person name="Seth-Smith H."/>
            <person name="Vernikos G.S."/>
            <person name="Robinson K.S."/>
            <person name="Sanders M."/>
            <person name="Petty N.K."/>
            <person name="Kingsley R.A."/>
            <person name="Baumler A.J."/>
            <person name="Nuccio S.P."/>
            <person name="Contreras I."/>
            <person name="Santiviago C.A."/>
            <person name="Maskell D."/>
            <person name="Barrow P."/>
            <person name="Humphrey T."/>
            <person name="Nastasi A."/>
            <person name="Roberts M."/>
            <person name="Frankel G."/>
            <person name="Parkhill J."/>
            <person name="Dougan G."/>
            <person name="Thomson N.R."/>
        </authorList>
    </citation>
    <scope>NUCLEOTIDE SEQUENCE [LARGE SCALE GENOMIC DNA]</scope>
    <source>
        <strain evidence="7">ATCC 43975 / DSM 13772 / NCTC 12419</strain>
    </source>
</reference>
<dbReference type="Proteomes" id="UP000000289">
    <property type="component" value="Chromosome"/>
</dbReference>
<dbReference type="RefSeq" id="WP_000216336.1">
    <property type="nucleotide sequence ID" value="NC_015761.1"/>
</dbReference>
<keyword evidence="3" id="KW-0238">DNA-binding</keyword>
<dbReference type="GO" id="GO:0043565">
    <property type="term" value="F:sequence-specific DNA binding"/>
    <property type="evidence" value="ECO:0007669"/>
    <property type="project" value="TreeGrafter"/>
</dbReference>
<dbReference type="FunFam" id="1.10.10.10:FF:000001">
    <property type="entry name" value="LysR family transcriptional regulator"/>
    <property type="match status" value="1"/>
</dbReference>
<comment type="similarity">
    <text evidence="1">Belongs to the LysR transcriptional regulatory family.</text>
</comment>
<dbReference type="InterPro" id="IPR005119">
    <property type="entry name" value="LysR_subst-bd"/>
</dbReference>
<protein>
    <submittedName>
        <fullName evidence="6">Putative LysR-family transcriptional regulator</fullName>
    </submittedName>
</protein>
<dbReference type="GO" id="GO:0003700">
    <property type="term" value="F:DNA-binding transcription factor activity"/>
    <property type="evidence" value="ECO:0007669"/>
    <property type="project" value="InterPro"/>
</dbReference>
<dbReference type="PANTHER" id="PTHR30537:SF66">
    <property type="entry name" value="IRON-REGULATED VIRULENCE REGULATORY PROTEIN IRGB"/>
    <property type="match status" value="1"/>
</dbReference>
<dbReference type="InterPro" id="IPR036388">
    <property type="entry name" value="WH-like_DNA-bd_sf"/>
</dbReference>
<proteinExistence type="inferred from homology"/>
<dbReference type="PROSITE" id="PS50931">
    <property type="entry name" value="HTH_LYSR"/>
    <property type="match status" value="1"/>
</dbReference>
<dbReference type="AlphaFoldDB" id="A0A0K0HDV5"/>
<dbReference type="Pfam" id="PF00126">
    <property type="entry name" value="HTH_1"/>
    <property type="match status" value="1"/>
</dbReference>
<accession>A0A0K0HDV5</accession>
<sequence>MTVKGLTMLNLQRISLFVAVVESGSFTAAAAASGQTKAVVSVNIRQLENELGVTLLLRSTRRLTLTDAGALFYQKGVQLLNAAKNLQDEVRASHRGLDGELRITTTPEFGEQVVVPLLAQFSQRHPELRIRHRSSSHHADLIAERFDVAIRLGSLADSRYRATLISRFTILPVASPQWIAHHPISSPDALARAEWIIHERLPTPLRWPLTDNHGQPSRLEIGKAGRISADSARALMAFALAGSGVALLPIWLVKTALEKGTLVHVLPDYHFPRQGIYAVYPDARHVSTKVRVFIDFLRARWDGGEDG</sequence>
<evidence type="ECO:0000256" key="2">
    <source>
        <dbReference type="ARBA" id="ARBA00023015"/>
    </source>
</evidence>
<evidence type="ECO:0000256" key="3">
    <source>
        <dbReference type="ARBA" id="ARBA00023125"/>
    </source>
</evidence>
<feature type="domain" description="HTH lysR-type" evidence="5">
    <location>
        <begin position="9"/>
        <end position="66"/>
    </location>
</feature>